<dbReference type="CDD" id="cd01185">
    <property type="entry name" value="INTN1_C_like"/>
    <property type="match status" value="1"/>
</dbReference>
<dbReference type="InterPro" id="IPR013762">
    <property type="entry name" value="Integrase-like_cat_sf"/>
</dbReference>
<keyword evidence="2" id="KW-0238">DNA-binding</keyword>
<sequence>MIELNLAICKDGKTVFKSYKIKGKLELKHWNPDLGQVRKGCMYADELNILIKDTEVEYTQVGLSWETVKRDFTSGELINYQKAAASKESLFEYIEHLIDLFKKRGTGNFNMYRNLLGEMHSFTKNRNVKMSDINNKFLFEYIKWCLAGGNDSKTVLNKFYRLKSVVKKAKNDGISVSDITLTYTPTKKPIIKRGLSESNVQKLLAYKPRKKKWEFVMDMFKFMYYSAGISFRDMAFLTQDNISDNHLSYIRFKTHKPINIPLPEISMMIIDKYKFSKDRGKYLFPIIPLKRQHLDYIELYTCINSRIFGYNTLLDKIGKELDLPIKLTSYVARHSYATQLLRSGIPLPMISKALGHSTIQMTQNYLNLNDFDLTVTFDCLTPKLKEEKLDGIGMAFMNHLKSNPDWEKYWSMVTKEGEVLPNKATLVYSGNRGWQYILPLVDKKELKGVVIFPVKEKPGSSLLSGEITEPLVFFQDEMEKDISVQGLLRSPMRIEWEYDVNITSAMSLETVTKSPLSCSGYDGYYDASYVLVCSNTIDCSGNKALNEIDMDYLQYVADKIGCQFSCKVKVKNDVIIVEGQREREVCFFYNSLREELEKGLWYISYNYLWNDCEKQAYGENSFDS</sequence>
<evidence type="ECO:0000256" key="2">
    <source>
        <dbReference type="ARBA" id="ARBA00023125"/>
    </source>
</evidence>
<keyword evidence="6" id="KW-1185">Reference proteome</keyword>
<dbReference type="PANTHER" id="PTHR30349">
    <property type="entry name" value="PHAGE INTEGRASE-RELATED"/>
    <property type="match status" value="1"/>
</dbReference>
<dbReference type="InterPro" id="IPR050090">
    <property type="entry name" value="Tyrosine_recombinase_XerCD"/>
</dbReference>
<gene>
    <name evidence="5" type="ORF">I6J59_13645</name>
</gene>
<evidence type="ECO:0000259" key="4">
    <source>
        <dbReference type="PROSITE" id="PS51898"/>
    </source>
</evidence>
<dbReference type="Pfam" id="PF13102">
    <property type="entry name" value="Phage_int_SAM_5"/>
    <property type="match status" value="1"/>
</dbReference>
<evidence type="ECO:0000313" key="6">
    <source>
        <dbReference type="Proteomes" id="UP000654720"/>
    </source>
</evidence>
<dbReference type="Gene3D" id="1.10.150.130">
    <property type="match status" value="1"/>
</dbReference>
<reference evidence="5 6" key="1">
    <citation type="submission" date="2021-02" db="EMBL/GenBank/DDBJ databases">
        <title>FDA dAtabase for Regulatory Grade micrObial Sequences (FDA-ARGOS): Supporting development and validation of Infectious Disease Dx tests.</title>
        <authorList>
            <person name="Carlson P."/>
            <person name="Fischbach M."/>
            <person name="Hastie J."/>
            <person name="Bilen M."/>
            <person name="Cheng A."/>
            <person name="Tallon L."/>
            <person name="Sadzewicz L."/>
            <person name="Zhao X."/>
            <person name="Boylan J."/>
            <person name="Ott S."/>
            <person name="Bowen H."/>
            <person name="Vavikolanu K."/>
            <person name="Mehta A."/>
            <person name="Aluvathingal J."/>
            <person name="Nadendla S."/>
            <person name="Yan Y."/>
            <person name="Sichtig H."/>
        </authorList>
    </citation>
    <scope>NUCLEOTIDE SEQUENCE [LARGE SCALE GENOMIC DNA]</scope>
    <source>
        <strain evidence="5 6">FDAARGOS_1229</strain>
    </source>
</reference>
<dbReference type="PANTHER" id="PTHR30349:SF64">
    <property type="entry name" value="PROPHAGE INTEGRASE INTD-RELATED"/>
    <property type="match status" value="1"/>
</dbReference>
<feature type="domain" description="Tyr recombinase" evidence="4">
    <location>
        <begin position="190"/>
        <end position="378"/>
    </location>
</feature>
<evidence type="ECO:0000313" key="5">
    <source>
        <dbReference type="EMBL" id="QRO48967.1"/>
    </source>
</evidence>
<dbReference type="Gene3D" id="1.10.443.10">
    <property type="entry name" value="Intergrase catalytic core"/>
    <property type="match status" value="1"/>
</dbReference>
<dbReference type="Proteomes" id="UP000654720">
    <property type="component" value="Chromosome"/>
</dbReference>
<dbReference type="InterPro" id="IPR025269">
    <property type="entry name" value="SAM-like_dom"/>
</dbReference>
<evidence type="ECO:0000256" key="3">
    <source>
        <dbReference type="ARBA" id="ARBA00023172"/>
    </source>
</evidence>
<accession>A0ABX7H393</accession>
<proteinExistence type="inferred from homology"/>
<dbReference type="PROSITE" id="PS51898">
    <property type="entry name" value="TYR_RECOMBINASE"/>
    <property type="match status" value="1"/>
</dbReference>
<dbReference type="InterPro" id="IPR010998">
    <property type="entry name" value="Integrase_recombinase_N"/>
</dbReference>
<dbReference type="Pfam" id="PF00589">
    <property type="entry name" value="Phage_integrase"/>
    <property type="match status" value="1"/>
</dbReference>
<comment type="similarity">
    <text evidence="1">Belongs to the 'phage' integrase family.</text>
</comment>
<dbReference type="RefSeq" id="WP_027202381.1">
    <property type="nucleotide sequence ID" value="NZ_CAJKXH010000068.1"/>
</dbReference>
<organism evidence="5 6">
    <name type="scientific">Butyricimonas virosa</name>
    <dbReference type="NCBI Taxonomy" id="544645"/>
    <lineage>
        <taxon>Bacteria</taxon>
        <taxon>Pseudomonadati</taxon>
        <taxon>Bacteroidota</taxon>
        <taxon>Bacteroidia</taxon>
        <taxon>Bacteroidales</taxon>
        <taxon>Odoribacteraceae</taxon>
        <taxon>Butyricimonas</taxon>
    </lineage>
</organism>
<dbReference type="EMBL" id="CP069450">
    <property type="protein sequence ID" value="QRO48967.1"/>
    <property type="molecule type" value="Genomic_DNA"/>
</dbReference>
<name>A0ABX7H393_9BACT</name>
<dbReference type="GeneID" id="93098395"/>
<dbReference type="SUPFAM" id="SSF56349">
    <property type="entry name" value="DNA breaking-rejoining enzymes"/>
    <property type="match status" value="1"/>
</dbReference>
<dbReference type="InterPro" id="IPR002104">
    <property type="entry name" value="Integrase_catalytic"/>
</dbReference>
<evidence type="ECO:0000256" key="1">
    <source>
        <dbReference type="ARBA" id="ARBA00008857"/>
    </source>
</evidence>
<keyword evidence="3" id="KW-0233">DNA recombination</keyword>
<dbReference type="InterPro" id="IPR011010">
    <property type="entry name" value="DNA_brk_join_enz"/>
</dbReference>
<protein>
    <submittedName>
        <fullName evidence="5">Site-specific integrase</fullName>
    </submittedName>
</protein>